<feature type="transmembrane region" description="Helical" evidence="7">
    <location>
        <begin position="209"/>
        <end position="242"/>
    </location>
</feature>
<feature type="domain" description="ABC transmembrane type-1" evidence="8">
    <location>
        <begin position="96"/>
        <end position="286"/>
    </location>
</feature>
<evidence type="ECO:0000256" key="2">
    <source>
        <dbReference type="ARBA" id="ARBA00022448"/>
    </source>
</evidence>
<sequence length="301" mass="33084">MVIALREITRSSKVTPRQNDSWVWTSLAQFWEQPLGRVGLGIFLFLILFCFAGPMVYPADPFQMHLISILQPPSPAFPLGTNNLGRNMLARLMLGGQPSLEVGFTAAAAAMVIGVVYGMVSGFVGGWVDTFMMRIIDVLRSVPTLFLMVFLDSAFHPSIMLLIVLIAFTSWHGVSRIVRAEILSLKELTYIESATTLGMSRMRILFVHLLPNIMATIVVAATFMVGDSVLIIAGLSFLGLGLPPPEPNWGSMLANAMAYLPQNSWWLIYPPGIAILGTVLSINFLGDALRKAFDVRLNRRG</sequence>
<dbReference type="PANTHER" id="PTHR43386">
    <property type="entry name" value="OLIGOPEPTIDE TRANSPORT SYSTEM PERMEASE PROTEIN APPC"/>
    <property type="match status" value="1"/>
</dbReference>
<dbReference type="CDD" id="cd06261">
    <property type="entry name" value="TM_PBP2"/>
    <property type="match status" value="1"/>
</dbReference>
<feature type="transmembrane region" description="Helical" evidence="7">
    <location>
        <begin position="38"/>
        <end position="57"/>
    </location>
</feature>
<evidence type="ECO:0000256" key="7">
    <source>
        <dbReference type="RuleBase" id="RU363032"/>
    </source>
</evidence>
<keyword evidence="5 7" id="KW-1133">Transmembrane helix</keyword>
<dbReference type="InterPro" id="IPR050366">
    <property type="entry name" value="BP-dependent_transpt_permease"/>
</dbReference>
<evidence type="ECO:0000313" key="10">
    <source>
        <dbReference type="Proteomes" id="UP000053557"/>
    </source>
</evidence>
<feature type="transmembrane region" description="Helical" evidence="7">
    <location>
        <begin position="266"/>
        <end position="286"/>
    </location>
</feature>
<dbReference type="Pfam" id="PF12911">
    <property type="entry name" value="OppC_N"/>
    <property type="match status" value="1"/>
</dbReference>
<feature type="transmembrane region" description="Helical" evidence="7">
    <location>
        <begin position="102"/>
        <end position="125"/>
    </location>
</feature>
<keyword evidence="4 7" id="KW-0812">Transmembrane</keyword>
<accession>A0A117SX33</accession>
<dbReference type="OrthoDB" id="2514at2"/>
<feature type="transmembrane region" description="Helical" evidence="7">
    <location>
        <begin position="145"/>
        <end position="169"/>
    </location>
</feature>
<dbReference type="SUPFAM" id="SSF161098">
    <property type="entry name" value="MetI-like"/>
    <property type="match status" value="1"/>
</dbReference>
<dbReference type="GO" id="GO:0055085">
    <property type="term" value="P:transmembrane transport"/>
    <property type="evidence" value="ECO:0007669"/>
    <property type="project" value="InterPro"/>
</dbReference>
<dbReference type="EMBL" id="LPVJ01000070">
    <property type="protein sequence ID" value="KUO94789.1"/>
    <property type="molecule type" value="Genomic_DNA"/>
</dbReference>
<evidence type="ECO:0000256" key="5">
    <source>
        <dbReference type="ARBA" id="ARBA00022989"/>
    </source>
</evidence>
<dbReference type="AlphaFoldDB" id="A0A117SX33"/>
<evidence type="ECO:0000256" key="3">
    <source>
        <dbReference type="ARBA" id="ARBA00022475"/>
    </source>
</evidence>
<dbReference type="GO" id="GO:0005886">
    <property type="term" value="C:plasma membrane"/>
    <property type="evidence" value="ECO:0007669"/>
    <property type="project" value="UniProtKB-SubCell"/>
</dbReference>
<proteinExistence type="inferred from homology"/>
<keyword evidence="10" id="KW-1185">Reference proteome</keyword>
<name>A0A117SX33_9BACL</name>
<comment type="similarity">
    <text evidence="7">Belongs to the binding-protein-dependent transport system permease family.</text>
</comment>
<dbReference type="InterPro" id="IPR035906">
    <property type="entry name" value="MetI-like_sf"/>
</dbReference>
<evidence type="ECO:0000256" key="4">
    <source>
        <dbReference type="ARBA" id="ARBA00022692"/>
    </source>
</evidence>
<dbReference type="InterPro" id="IPR025966">
    <property type="entry name" value="OppC_N"/>
</dbReference>
<keyword evidence="6 7" id="KW-0472">Membrane</keyword>
<dbReference type="Pfam" id="PF00528">
    <property type="entry name" value="BPD_transp_1"/>
    <property type="match status" value="1"/>
</dbReference>
<organism evidence="9 10">
    <name type="scientific">Ferroacidibacillus organovorans</name>
    <dbReference type="NCBI Taxonomy" id="1765683"/>
    <lineage>
        <taxon>Bacteria</taxon>
        <taxon>Bacillati</taxon>
        <taxon>Bacillota</taxon>
        <taxon>Bacilli</taxon>
        <taxon>Bacillales</taxon>
        <taxon>Alicyclobacillaceae</taxon>
        <taxon>Ferroacidibacillus</taxon>
    </lineage>
</organism>
<protein>
    <submittedName>
        <fullName evidence="9">Peptide ABC transporter permease</fullName>
    </submittedName>
</protein>
<dbReference type="InterPro" id="IPR000515">
    <property type="entry name" value="MetI-like"/>
</dbReference>
<dbReference type="PROSITE" id="PS50928">
    <property type="entry name" value="ABC_TM1"/>
    <property type="match status" value="1"/>
</dbReference>
<evidence type="ECO:0000259" key="8">
    <source>
        <dbReference type="PROSITE" id="PS50928"/>
    </source>
</evidence>
<gene>
    <name evidence="9" type="ORF">ATW55_10260</name>
</gene>
<comment type="caution">
    <text evidence="9">The sequence shown here is derived from an EMBL/GenBank/DDBJ whole genome shotgun (WGS) entry which is preliminary data.</text>
</comment>
<dbReference type="PANTHER" id="PTHR43386:SF1">
    <property type="entry name" value="D,D-DIPEPTIDE TRANSPORT SYSTEM PERMEASE PROTEIN DDPC-RELATED"/>
    <property type="match status" value="1"/>
</dbReference>
<evidence type="ECO:0000256" key="6">
    <source>
        <dbReference type="ARBA" id="ARBA00023136"/>
    </source>
</evidence>
<evidence type="ECO:0000256" key="1">
    <source>
        <dbReference type="ARBA" id="ARBA00004651"/>
    </source>
</evidence>
<evidence type="ECO:0000313" key="9">
    <source>
        <dbReference type="EMBL" id="KUO94789.1"/>
    </source>
</evidence>
<reference evidence="9 10" key="1">
    <citation type="submission" date="2015-12" db="EMBL/GenBank/DDBJ databases">
        <title>Draft genome sequence of Acidibacillus ferrooxidans ITV001, isolated from a chalcopyrite acid mine drainage site in Brazil.</title>
        <authorList>
            <person name="Dall'Agnol H."/>
            <person name="Nancucheo I."/>
            <person name="Johnson B."/>
            <person name="Oliveira R."/>
            <person name="Leite L."/>
            <person name="Pylro V."/>
            <person name="Nunes G.L."/>
            <person name="Tzotzos G."/>
            <person name="Fernandes G.R."/>
            <person name="Dutra J."/>
            <person name="Orellana S.C."/>
            <person name="Oliveira G."/>
        </authorList>
    </citation>
    <scope>NUCLEOTIDE SEQUENCE [LARGE SCALE GENOMIC DNA]</scope>
    <source>
        <strain evidence="10">ITV01</strain>
    </source>
</reference>
<keyword evidence="3" id="KW-1003">Cell membrane</keyword>
<comment type="subcellular location">
    <subcellularLocation>
        <location evidence="1 7">Cell membrane</location>
        <topology evidence="1 7">Multi-pass membrane protein</topology>
    </subcellularLocation>
</comment>
<keyword evidence="2 7" id="KW-0813">Transport</keyword>
<dbReference type="Gene3D" id="1.10.3720.10">
    <property type="entry name" value="MetI-like"/>
    <property type="match status" value="1"/>
</dbReference>
<dbReference type="Proteomes" id="UP000053557">
    <property type="component" value="Unassembled WGS sequence"/>
</dbReference>